<sequence>MKFLICSLLLALVSMVYDELSLDLQAFVDSLDLEDIFAFDRLFKDQDPVLTQRYALAFLKTMSPSTYKKMRKLVAVCKRRFAKMTVGARNFFRKYGNDALLAVNVFNNLSVEHGLEKWYKFVDAFDELSGEDQESIWEQFTIVYRFVADNDFLEAAVPQIEKAEKELADLLKRPMLVETGTYIKIKPDSTLPDLE</sequence>
<evidence type="ECO:0000256" key="2">
    <source>
        <dbReference type="ARBA" id="ARBA00006648"/>
    </source>
</evidence>
<keyword evidence="9" id="KW-1185">Reference proteome</keyword>
<evidence type="ECO:0000313" key="8">
    <source>
        <dbReference type="EMBL" id="CAJ0580093.1"/>
    </source>
</evidence>
<keyword evidence="4 7" id="KW-0732">Signal</keyword>
<reference evidence="8" key="1">
    <citation type="submission" date="2023-06" db="EMBL/GenBank/DDBJ databases">
        <authorList>
            <person name="Delattre M."/>
        </authorList>
    </citation>
    <scope>NUCLEOTIDE SEQUENCE</scope>
    <source>
        <strain evidence="8">AF72</strain>
    </source>
</reference>
<dbReference type="Pfam" id="PF05823">
    <property type="entry name" value="Gp-FAR-1"/>
    <property type="match status" value="1"/>
</dbReference>
<feature type="non-terminal residue" evidence="8">
    <location>
        <position position="195"/>
    </location>
</feature>
<dbReference type="Gene3D" id="1.20.120.1100">
    <property type="match status" value="1"/>
</dbReference>
<gene>
    <name evidence="8" type="ORF">MSPICULIGERA_LOCUS18296</name>
</gene>
<comment type="subcellular location">
    <subcellularLocation>
        <location evidence="1">Secreted</location>
    </subcellularLocation>
</comment>
<keyword evidence="3" id="KW-0964">Secreted</keyword>
<feature type="chain" id="PRO_5041285138" evidence="7">
    <location>
        <begin position="19"/>
        <end position="195"/>
    </location>
</feature>
<organism evidence="8 9">
    <name type="scientific">Mesorhabditis spiculigera</name>
    <dbReference type="NCBI Taxonomy" id="96644"/>
    <lineage>
        <taxon>Eukaryota</taxon>
        <taxon>Metazoa</taxon>
        <taxon>Ecdysozoa</taxon>
        <taxon>Nematoda</taxon>
        <taxon>Chromadorea</taxon>
        <taxon>Rhabditida</taxon>
        <taxon>Rhabditina</taxon>
        <taxon>Rhabditomorpha</taxon>
        <taxon>Rhabditoidea</taxon>
        <taxon>Rhabditidae</taxon>
        <taxon>Mesorhabditinae</taxon>
        <taxon>Mesorhabditis</taxon>
    </lineage>
</organism>
<keyword evidence="5" id="KW-0175">Coiled coil</keyword>
<feature type="signal peptide" evidence="7">
    <location>
        <begin position="1"/>
        <end position="18"/>
    </location>
</feature>
<evidence type="ECO:0000256" key="6">
    <source>
        <dbReference type="ARBA" id="ARBA00023121"/>
    </source>
</evidence>
<evidence type="ECO:0000256" key="3">
    <source>
        <dbReference type="ARBA" id="ARBA00022525"/>
    </source>
</evidence>
<dbReference type="InterPro" id="IPR008632">
    <property type="entry name" value="Gp-FAR-1"/>
</dbReference>
<evidence type="ECO:0000256" key="7">
    <source>
        <dbReference type="SAM" id="SignalP"/>
    </source>
</evidence>
<dbReference type="Proteomes" id="UP001177023">
    <property type="component" value="Unassembled WGS sequence"/>
</dbReference>
<dbReference type="GO" id="GO:0008289">
    <property type="term" value="F:lipid binding"/>
    <property type="evidence" value="ECO:0007669"/>
    <property type="project" value="UniProtKB-KW"/>
</dbReference>
<protein>
    <submittedName>
        <fullName evidence="8">Uncharacterized protein</fullName>
    </submittedName>
</protein>
<evidence type="ECO:0000256" key="1">
    <source>
        <dbReference type="ARBA" id="ARBA00004613"/>
    </source>
</evidence>
<dbReference type="GO" id="GO:0005576">
    <property type="term" value="C:extracellular region"/>
    <property type="evidence" value="ECO:0007669"/>
    <property type="project" value="UniProtKB-SubCell"/>
</dbReference>
<evidence type="ECO:0000256" key="4">
    <source>
        <dbReference type="ARBA" id="ARBA00022729"/>
    </source>
</evidence>
<dbReference type="AlphaFoldDB" id="A0AA36D2Y4"/>
<comment type="similarity">
    <text evidence="2">Belongs to the fatty-acid and retinol-binding protein (FARBP) family.</text>
</comment>
<proteinExistence type="inferred from homology"/>
<accession>A0AA36D2Y4</accession>
<evidence type="ECO:0000256" key="5">
    <source>
        <dbReference type="ARBA" id="ARBA00023054"/>
    </source>
</evidence>
<name>A0AA36D2Y4_9BILA</name>
<keyword evidence="6" id="KW-0446">Lipid-binding</keyword>
<dbReference type="EMBL" id="CATQJA010002659">
    <property type="protein sequence ID" value="CAJ0580093.1"/>
    <property type="molecule type" value="Genomic_DNA"/>
</dbReference>
<evidence type="ECO:0000313" key="9">
    <source>
        <dbReference type="Proteomes" id="UP001177023"/>
    </source>
</evidence>
<comment type="caution">
    <text evidence="8">The sequence shown here is derived from an EMBL/GenBank/DDBJ whole genome shotgun (WGS) entry which is preliminary data.</text>
</comment>